<feature type="domain" description="Endonuclease/exonuclease/phosphatase" evidence="2">
    <location>
        <begin position="279"/>
        <end position="414"/>
    </location>
</feature>
<name>A0A8B6FB80_MYTGA</name>
<evidence type="ECO:0000313" key="4">
    <source>
        <dbReference type="Proteomes" id="UP000596742"/>
    </source>
</evidence>
<dbReference type="Proteomes" id="UP000596742">
    <property type="component" value="Unassembled WGS sequence"/>
</dbReference>
<reference evidence="3" key="1">
    <citation type="submission" date="2018-11" db="EMBL/GenBank/DDBJ databases">
        <authorList>
            <person name="Alioto T."/>
            <person name="Alioto T."/>
        </authorList>
    </citation>
    <scope>NUCLEOTIDE SEQUENCE</scope>
</reference>
<dbReference type="AlphaFoldDB" id="A0A8B6FB80"/>
<dbReference type="SUPFAM" id="SSF56219">
    <property type="entry name" value="DNase I-like"/>
    <property type="match status" value="1"/>
</dbReference>
<dbReference type="Gene3D" id="3.60.10.10">
    <property type="entry name" value="Endonuclease/exonuclease/phosphatase"/>
    <property type="match status" value="1"/>
</dbReference>
<comment type="caution">
    <text evidence="3">The sequence shown here is derived from an EMBL/GenBank/DDBJ whole genome shotgun (WGS) entry which is preliminary data.</text>
</comment>
<dbReference type="InterPro" id="IPR036691">
    <property type="entry name" value="Endo/exonu/phosph_ase_sf"/>
</dbReference>
<feature type="region of interest" description="Disordered" evidence="1">
    <location>
        <begin position="697"/>
        <end position="723"/>
    </location>
</feature>
<dbReference type="EMBL" id="UYJE01006502">
    <property type="protein sequence ID" value="VDI46534.1"/>
    <property type="molecule type" value="Genomic_DNA"/>
</dbReference>
<dbReference type="InterPro" id="IPR005135">
    <property type="entry name" value="Endo/exonuclease/phosphatase"/>
</dbReference>
<dbReference type="OrthoDB" id="410381at2759"/>
<organism evidence="3 4">
    <name type="scientific">Mytilus galloprovincialis</name>
    <name type="common">Mediterranean mussel</name>
    <dbReference type="NCBI Taxonomy" id="29158"/>
    <lineage>
        <taxon>Eukaryota</taxon>
        <taxon>Metazoa</taxon>
        <taxon>Spiralia</taxon>
        <taxon>Lophotrochozoa</taxon>
        <taxon>Mollusca</taxon>
        <taxon>Bivalvia</taxon>
        <taxon>Autobranchia</taxon>
        <taxon>Pteriomorphia</taxon>
        <taxon>Mytilida</taxon>
        <taxon>Mytiloidea</taxon>
        <taxon>Mytilidae</taxon>
        <taxon>Mytilinae</taxon>
        <taxon>Mytilus</taxon>
    </lineage>
</organism>
<dbReference type="GO" id="GO:0003824">
    <property type="term" value="F:catalytic activity"/>
    <property type="evidence" value="ECO:0007669"/>
    <property type="project" value="InterPro"/>
</dbReference>
<accession>A0A8B6FB80</accession>
<dbReference type="Pfam" id="PF03372">
    <property type="entry name" value="Exo_endo_phos"/>
    <property type="match status" value="1"/>
</dbReference>
<evidence type="ECO:0000259" key="2">
    <source>
        <dbReference type="Pfam" id="PF03372"/>
    </source>
</evidence>
<gene>
    <name evidence="3" type="ORF">MGAL_10B007895</name>
</gene>
<keyword evidence="4" id="KW-1185">Reference proteome</keyword>
<proteinExistence type="predicted"/>
<sequence length="723" mass="83038">MASKSTKKNPDPDVSNKLDSIINSIKELKTSQDSMKRMFESKLDKLRTDLMANVDNKVRALRDEISMDINRETNRTDQLLTTVQSIQTRLDSLEQDTPSKNSVPLLSHSLYQTQNPLDNPDITITASGLPFSDDENIVEKANDLIRALGEDVSDNVNVTAAARLPSRFSDRPAIVKISFSNLDEKVKVLRNKMKLKQTDTYKNVYIKSSKSRIERLIEVNARAVLRNIPGGRALRVDASGRIKSRNNQQQEETRPIEFIKVGHLNITGWTLRNCELRRNILSSTKCDLICISETHLAGQDELSVSGYTWLGHNRTNIHRNAPKASGGVGILIKNWIFKYFKVSEIDKSFDGAFGIKFTNLSSDTKFIIFVCYLPPENSSRGRDAQSFFAHLLTQIYTYSDCDNILLLGDFNSRIGALSETLCLTDNVPKRDILDKSINQHGHEFVDFLNEAKFCVLNGRFALDDNFTSISRKGKAVVDYICVPQDSFNDFRNFKVLTTQDIVDNNNLQGLIGDKSKLPDHSVITCEFKVTHCNLVNNTESSNQSNTRSRHRLDRIPLDFMSSDLMRQTLLNLIGQIEHSRETQENVDKIYDNLCNLIIAEVDDKIPKTSSNKSNRRYKHTKPYWNDTLKDLWNDMRMREKDFLACTGNRHRKTAIRQEYTQARDKFDKTFRKTEREYRRLKAVDIETMSTKNPSEFWEKIKKTRSDKRYHNTDGNNQRKRISS</sequence>
<evidence type="ECO:0000313" key="3">
    <source>
        <dbReference type="EMBL" id="VDI46534.1"/>
    </source>
</evidence>
<protein>
    <recommendedName>
        <fullName evidence="2">Endonuclease/exonuclease/phosphatase domain-containing protein</fullName>
    </recommendedName>
</protein>
<evidence type="ECO:0000256" key="1">
    <source>
        <dbReference type="SAM" id="MobiDB-lite"/>
    </source>
</evidence>